<organism evidence="1 2">
    <name type="scientific">Araneus ventricosus</name>
    <name type="common">Orbweaver spider</name>
    <name type="synonym">Epeira ventricosa</name>
    <dbReference type="NCBI Taxonomy" id="182803"/>
    <lineage>
        <taxon>Eukaryota</taxon>
        <taxon>Metazoa</taxon>
        <taxon>Ecdysozoa</taxon>
        <taxon>Arthropoda</taxon>
        <taxon>Chelicerata</taxon>
        <taxon>Arachnida</taxon>
        <taxon>Araneae</taxon>
        <taxon>Araneomorphae</taxon>
        <taxon>Entelegynae</taxon>
        <taxon>Araneoidea</taxon>
        <taxon>Araneidae</taxon>
        <taxon>Araneus</taxon>
    </lineage>
</organism>
<dbReference type="Proteomes" id="UP000499080">
    <property type="component" value="Unassembled WGS sequence"/>
</dbReference>
<proteinExistence type="predicted"/>
<protein>
    <submittedName>
        <fullName evidence="1">Uncharacterized protein</fullName>
    </submittedName>
</protein>
<dbReference type="EMBL" id="BGPR01064963">
    <property type="protein sequence ID" value="GBO39851.1"/>
    <property type="molecule type" value="Genomic_DNA"/>
</dbReference>
<dbReference type="AlphaFoldDB" id="A0A4Y2WRT0"/>
<evidence type="ECO:0000313" key="1">
    <source>
        <dbReference type="EMBL" id="GBO39851.1"/>
    </source>
</evidence>
<sequence length="103" mass="11756">MDVKIYSFTEYPKSILYCIWYITYFTELLNEQSITLVPDSRKSIDISLNGCKSYTLPVPLHSVPVNTLPAFGISSIFTEFTGIQQRSSPIGSDFRNLIESYLM</sequence>
<evidence type="ECO:0000313" key="2">
    <source>
        <dbReference type="Proteomes" id="UP000499080"/>
    </source>
</evidence>
<accession>A0A4Y2WRT0</accession>
<reference evidence="1 2" key="1">
    <citation type="journal article" date="2019" name="Sci. Rep.">
        <title>Orb-weaving spider Araneus ventricosus genome elucidates the spidroin gene catalogue.</title>
        <authorList>
            <person name="Kono N."/>
            <person name="Nakamura H."/>
            <person name="Ohtoshi R."/>
            <person name="Moran D.A.P."/>
            <person name="Shinohara A."/>
            <person name="Yoshida Y."/>
            <person name="Fujiwara M."/>
            <person name="Mori M."/>
            <person name="Tomita M."/>
            <person name="Arakawa K."/>
        </authorList>
    </citation>
    <scope>NUCLEOTIDE SEQUENCE [LARGE SCALE GENOMIC DNA]</scope>
</reference>
<name>A0A4Y2WRT0_ARAVE</name>
<keyword evidence="2" id="KW-1185">Reference proteome</keyword>
<comment type="caution">
    <text evidence="1">The sequence shown here is derived from an EMBL/GenBank/DDBJ whole genome shotgun (WGS) entry which is preliminary data.</text>
</comment>
<gene>
    <name evidence="1" type="ORF">AVEN_253659_1</name>
</gene>